<dbReference type="Pfam" id="PF03248">
    <property type="entry name" value="Rer1"/>
    <property type="match status" value="1"/>
</dbReference>
<keyword evidence="8" id="KW-1185">Reference proteome</keyword>
<sequence length="245" mass="28612">MDAPEPETTAFDAMSAQTNRVMRKYQAYLDASTPYVPHRWAFTILLLIAFFLRIVFAQGWYIVAYCLGIYLLNLFLAFLQPKFDPSLTQDEGLEDGGSGDGDRSALPTKQDEEFRPFIRRLPEFKFWYSATRMIMGCFVASWFEIFNLPVFWPVLVVYWFILFSLTSEFECHSVAAWCTQSSSRGADWYGVNSATADSAHDKIPLRALLNRQSEIQWSAFMNTVAWDTRYEEDHEYKQWKKTLWQ</sequence>
<evidence type="ECO:0000313" key="8">
    <source>
        <dbReference type="Proteomes" id="UP000019373"/>
    </source>
</evidence>
<dbReference type="AlphaFoldDB" id="U1HHL3"/>
<feature type="transmembrane region" description="Helical" evidence="6">
    <location>
        <begin position="40"/>
        <end position="56"/>
    </location>
</feature>
<accession>U1HHL3</accession>
<evidence type="ECO:0000256" key="6">
    <source>
        <dbReference type="SAM" id="Phobius"/>
    </source>
</evidence>
<dbReference type="eggNOG" id="KOG1688">
    <property type="taxonomic scope" value="Eukaryota"/>
</dbReference>
<evidence type="ECO:0000256" key="4">
    <source>
        <dbReference type="ARBA" id="ARBA00022989"/>
    </source>
</evidence>
<dbReference type="RefSeq" id="XP_007804660.1">
    <property type="nucleotide sequence ID" value="XM_007806469.1"/>
</dbReference>
<dbReference type="GO" id="GO:0000139">
    <property type="term" value="C:Golgi membrane"/>
    <property type="evidence" value="ECO:0007669"/>
    <property type="project" value="TreeGrafter"/>
</dbReference>
<name>U1HHL3_ENDPU</name>
<evidence type="ECO:0000256" key="3">
    <source>
        <dbReference type="ARBA" id="ARBA00022692"/>
    </source>
</evidence>
<comment type="similarity">
    <text evidence="2">Belongs to the RER1 family.</text>
</comment>
<dbReference type="InterPro" id="IPR004932">
    <property type="entry name" value="Rer1"/>
</dbReference>
<keyword evidence="5 6" id="KW-0472">Membrane</keyword>
<evidence type="ECO:0000256" key="2">
    <source>
        <dbReference type="ARBA" id="ARBA00006070"/>
    </source>
</evidence>
<dbReference type="GeneID" id="19238661"/>
<dbReference type="OMA" id="SATRMIM"/>
<dbReference type="GO" id="GO:0006621">
    <property type="term" value="P:protein retention in ER lumen"/>
    <property type="evidence" value="ECO:0007669"/>
    <property type="project" value="TreeGrafter"/>
</dbReference>
<evidence type="ECO:0000256" key="1">
    <source>
        <dbReference type="ARBA" id="ARBA00004141"/>
    </source>
</evidence>
<dbReference type="Proteomes" id="UP000019373">
    <property type="component" value="Unassembled WGS sequence"/>
</dbReference>
<gene>
    <name evidence="7" type="ORF">EPUS_03622</name>
</gene>
<protein>
    <recommendedName>
        <fullName evidence="9">Protein RER1</fullName>
    </recommendedName>
</protein>
<evidence type="ECO:0000313" key="7">
    <source>
        <dbReference type="EMBL" id="ERF69630.1"/>
    </source>
</evidence>
<dbReference type="OrthoDB" id="448250at2759"/>
<comment type="subcellular location">
    <subcellularLocation>
        <location evidence="1">Membrane</location>
        <topology evidence="1">Multi-pass membrane protein</topology>
    </subcellularLocation>
</comment>
<proteinExistence type="inferred from homology"/>
<reference evidence="8" key="1">
    <citation type="journal article" date="2014" name="BMC Genomics">
        <title>Genome characteristics reveal the impact of lichenization on lichen-forming fungus Endocarpon pusillum Hedwig (Verrucariales, Ascomycota).</title>
        <authorList>
            <person name="Wang Y.-Y."/>
            <person name="Liu B."/>
            <person name="Zhang X.-Y."/>
            <person name="Zhou Q.-M."/>
            <person name="Zhang T."/>
            <person name="Li H."/>
            <person name="Yu Y.-F."/>
            <person name="Zhang X.-L."/>
            <person name="Hao X.-Y."/>
            <person name="Wang M."/>
            <person name="Wang L."/>
            <person name="Wei J.-C."/>
        </authorList>
    </citation>
    <scope>NUCLEOTIDE SEQUENCE [LARGE SCALE GENOMIC DNA]</scope>
    <source>
        <strain evidence="8">Z07020 / HMAS-L-300199</strain>
    </source>
</reference>
<dbReference type="EMBL" id="KE721401">
    <property type="protein sequence ID" value="ERF69630.1"/>
    <property type="molecule type" value="Genomic_DNA"/>
</dbReference>
<feature type="transmembrane region" description="Helical" evidence="6">
    <location>
        <begin position="149"/>
        <end position="166"/>
    </location>
</feature>
<evidence type="ECO:0008006" key="9">
    <source>
        <dbReference type="Google" id="ProtNLM"/>
    </source>
</evidence>
<dbReference type="HOGENOM" id="CLU_074889_0_0_1"/>
<evidence type="ECO:0000256" key="5">
    <source>
        <dbReference type="ARBA" id="ARBA00023136"/>
    </source>
</evidence>
<dbReference type="PANTHER" id="PTHR10743">
    <property type="entry name" value="PROTEIN RER1"/>
    <property type="match status" value="1"/>
</dbReference>
<dbReference type="PANTHER" id="PTHR10743:SF0">
    <property type="entry name" value="PROTEIN RER1"/>
    <property type="match status" value="1"/>
</dbReference>
<organism evidence="7 8">
    <name type="scientific">Endocarpon pusillum (strain Z07020 / HMAS-L-300199)</name>
    <name type="common">Lichen-forming fungus</name>
    <dbReference type="NCBI Taxonomy" id="1263415"/>
    <lineage>
        <taxon>Eukaryota</taxon>
        <taxon>Fungi</taxon>
        <taxon>Dikarya</taxon>
        <taxon>Ascomycota</taxon>
        <taxon>Pezizomycotina</taxon>
        <taxon>Eurotiomycetes</taxon>
        <taxon>Chaetothyriomycetidae</taxon>
        <taxon>Verrucariales</taxon>
        <taxon>Verrucariaceae</taxon>
        <taxon>Endocarpon</taxon>
    </lineage>
</organism>
<feature type="transmembrane region" description="Helical" evidence="6">
    <location>
        <begin position="62"/>
        <end position="79"/>
    </location>
</feature>
<keyword evidence="3 6" id="KW-0812">Transmembrane</keyword>
<dbReference type="GO" id="GO:0006890">
    <property type="term" value="P:retrograde vesicle-mediated transport, Golgi to endoplasmic reticulum"/>
    <property type="evidence" value="ECO:0007669"/>
    <property type="project" value="TreeGrafter"/>
</dbReference>
<dbReference type="GO" id="GO:0005783">
    <property type="term" value="C:endoplasmic reticulum"/>
    <property type="evidence" value="ECO:0007669"/>
    <property type="project" value="GOC"/>
</dbReference>
<keyword evidence="4 6" id="KW-1133">Transmembrane helix</keyword>